<protein>
    <submittedName>
        <fullName evidence="2">Uncharacterized protein</fullName>
    </submittedName>
</protein>
<feature type="compositionally biased region" description="Basic and acidic residues" evidence="1">
    <location>
        <begin position="161"/>
        <end position="178"/>
    </location>
</feature>
<organism evidence="2 3">
    <name type="scientific">Brassica oleracea var. oleracea</name>
    <dbReference type="NCBI Taxonomy" id="109376"/>
    <lineage>
        <taxon>Eukaryota</taxon>
        <taxon>Viridiplantae</taxon>
        <taxon>Streptophyta</taxon>
        <taxon>Embryophyta</taxon>
        <taxon>Tracheophyta</taxon>
        <taxon>Spermatophyta</taxon>
        <taxon>Magnoliopsida</taxon>
        <taxon>eudicotyledons</taxon>
        <taxon>Gunneridae</taxon>
        <taxon>Pentapetalae</taxon>
        <taxon>rosids</taxon>
        <taxon>malvids</taxon>
        <taxon>Brassicales</taxon>
        <taxon>Brassicaceae</taxon>
        <taxon>Brassiceae</taxon>
        <taxon>Brassica</taxon>
    </lineage>
</organism>
<dbReference type="Gramene" id="Bo6g037120.1">
    <property type="protein sequence ID" value="Bo6g037120.1"/>
    <property type="gene ID" value="Bo6g037120"/>
</dbReference>
<reference evidence="2" key="2">
    <citation type="submission" date="2015-03" db="UniProtKB">
        <authorList>
            <consortium name="EnsemblPlants"/>
        </authorList>
    </citation>
    <scope>IDENTIFICATION</scope>
</reference>
<keyword evidence="3" id="KW-1185">Reference proteome</keyword>
<dbReference type="Proteomes" id="UP000032141">
    <property type="component" value="Chromosome C6"/>
</dbReference>
<feature type="compositionally biased region" description="Basic and acidic residues" evidence="1">
    <location>
        <begin position="130"/>
        <end position="146"/>
    </location>
</feature>
<feature type="compositionally biased region" description="Basic residues" evidence="1">
    <location>
        <begin position="19"/>
        <end position="30"/>
    </location>
</feature>
<evidence type="ECO:0000313" key="3">
    <source>
        <dbReference type="Proteomes" id="UP000032141"/>
    </source>
</evidence>
<dbReference type="EnsemblPlants" id="Bo6g037120.1">
    <property type="protein sequence ID" value="Bo6g037120.1"/>
    <property type="gene ID" value="Bo6g037120"/>
</dbReference>
<evidence type="ECO:0000256" key="1">
    <source>
        <dbReference type="SAM" id="MobiDB-lite"/>
    </source>
</evidence>
<sequence length="211" mass="24143">MSMFRRLFCFFSRKKKKTSSSNPRVKKVKPRNKDGGFSVVTSGPKTKGCCCGGGSGCGGGCGGCGDFITSFQEFLQNYNEVDIYKTNRNSDFKKTWTDHKNIHSTQKDTWERNSRLPQNRPATPRMRPPRKAEEALQLHRLRDPERLQPSQPTHPHRKDRNRGGRERDRAHPRSDTRSELPPLCLTKETTHPLLDFASPEIQDPHARSTPR</sequence>
<feature type="region of interest" description="Disordered" evidence="1">
    <location>
        <begin position="19"/>
        <end position="38"/>
    </location>
</feature>
<dbReference type="AlphaFoldDB" id="A0A0D3CR68"/>
<dbReference type="HOGENOM" id="CLU_1306406_0_0_1"/>
<feature type="compositionally biased region" description="Basic and acidic residues" evidence="1">
    <location>
        <begin position="98"/>
        <end position="114"/>
    </location>
</feature>
<accession>A0A0D3CR68</accession>
<reference evidence="2 3" key="1">
    <citation type="journal article" date="2014" name="Genome Biol.">
        <title>Transcriptome and methylome profiling reveals relics of genome dominance in the mesopolyploid Brassica oleracea.</title>
        <authorList>
            <person name="Parkin I.A."/>
            <person name="Koh C."/>
            <person name="Tang H."/>
            <person name="Robinson S.J."/>
            <person name="Kagale S."/>
            <person name="Clarke W.E."/>
            <person name="Town C.D."/>
            <person name="Nixon J."/>
            <person name="Krishnakumar V."/>
            <person name="Bidwell S.L."/>
            <person name="Denoeud F."/>
            <person name="Belcram H."/>
            <person name="Links M.G."/>
            <person name="Just J."/>
            <person name="Clarke C."/>
            <person name="Bender T."/>
            <person name="Huebert T."/>
            <person name="Mason A.S."/>
            <person name="Pires J.C."/>
            <person name="Barker G."/>
            <person name="Moore J."/>
            <person name="Walley P.G."/>
            <person name="Manoli S."/>
            <person name="Batley J."/>
            <person name="Edwards D."/>
            <person name="Nelson M.N."/>
            <person name="Wang X."/>
            <person name="Paterson A.H."/>
            <person name="King G."/>
            <person name="Bancroft I."/>
            <person name="Chalhoub B."/>
            <person name="Sharpe A.G."/>
        </authorList>
    </citation>
    <scope>NUCLEOTIDE SEQUENCE</scope>
    <source>
        <strain evidence="2 3">cv. TO1000</strain>
    </source>
</reference>
<evidence type="ECO:0000313" key="2">
    <source>
        <dbReference type="EnsemblPlants" id="Bo6g037120.1"/>
    </source>
</evidence>
<proteinExistence type="predicted"/>
<name>A0A0D3CR68_BRAOL</name>
<feature type="compositionally biased region" description="Basic and acidic residues" evidence="1">
    <location>
        <begin position="202"/>
        <end position="211"/>
    </location>
</feature>
<feature type="region of interest" description="Disordered" evidence="1">
    <location>
        <begin position="98"/>
        <end position="211"/>
    </location>
</feature>